<feature type="region of interest" description="Disordered" evidence="1">
    <location>
        <begin position="1"/>
        <end position="91"/>
    </location>
</feature>
<feature type="compositionally biased region" description="Gly residues" evidence="1">
    <location>
        <begin position="1"/>
        <end position="12"/>
    </location>
</feature>
<evidence type="ECO:0000313" key="3">
    <source>
        <dbReference type="Proteomes" id="UP000006591"/>
    </source>
</evidence>
<evidence type="ECO:0000256" key="1">
    <source>
        <dbReference type="SAM" id="MobiDB-lite"/>
    </source>
</evidence>
<dbReference type="Gramene" id="ONIVA06G16880.1">
    <property type="protein sequence ID" value="ONIVA06G16880.1"/>
    <property type="gene ID" value="ONIVA06G16880"/>
</dbReference>
<sequence length="133" mass="13191">MGRGPARGGGTGQIHAGRPDLAVGQPAAGLSDAAAVSGSGGSGVENWQRRRKPPDPRLDLAGQQPAAMSGGGDGEGGEVMAAVSARRSGGPGDEFVATAVLATTTSRLCRVPLELDDGEKVREDGEIAAGMEG</sequence>
<evidence type="ECO:0000313" key="2">
    <source>
        <dbReference type="EnsemblPlants" id="ONIVA06G16880.1"/>
    </source>
</evidence>
<name>A0A0E0HQK4_ORYNI</name>
<evidence type="ECO:0008006" key="4">
    <source>
        <dbReference type="Google" id="ProtNLM"/>
    </source>
</evidence>
<dbReference type="AlphaFoldDB" id="A0A0E0HQK4"/>
<dbReference type="HOGENOM" id="CLU_1910038_0_0_1"/>
<reference evidence="2" key="2">
    <citation type="submission" date="2018-04" db="EMBL/GenBank/DDBJ databases">
        <title>OnivRS2 (Oryza nivara Reference Sequence Version 2).</title>
        <authorList>
            <person name="Zhang J."/>
            <person name="Kudrna D."/>
            <person name="Lee S."/>
            <person name="Talag J."/>
            <person name="Rajasekar S."/>
            <person name="Welchert J."/>
            <person name="Hsing Y.-I."/>
            <person name="Wing R.A."/>
        </authorList>
    </citation>
    <scope>NUCLEOTIDE SEQUENCE [LARGE SCALE GENOMIC DNA]</scope>
    <source>
        <strain evidence="2">SL10</strain>
    </source>
</reference>
<proteinExistence type="predicted"/>
<protein>
    <recommendedName>
        <fullName evidence="4">DUF834 domain-containing protein</fullName>
    </recommendedName>
</protein>
<dbReference type="Proteomes" id="UP000006591">
    <property type="component" value="Chromosome 6"/>
</dbReference>
<keyword evidence="3" id="KW-1185">Reference proteome</keyword>
<feature type="compositionally biased region" description="Low complexity" evidence="1">
    <location>
        <begin position="27"/>
        <end position="37"/>
    </location>
</feature>
<dbReference type="OMA" id="GIWWRRW"/>
<dbReference type="EnsemblPlants" id="ONIVA06G16880.1">
    <property type="protein sequence ID" value="ONIVA06G16880.1"/>
    <property type="gene ID" value="ONIVA06G16880"/>
</dbReference>
<reference evidence="2" key="1">
    <citation type="submission" date="2015-04" db="UniProtKB">
        <authorList>
            <consortium name="EnsemblPlants"/>
        </authorList>
    </citation>
    <scope>IDENTIFICATION</scope>
    <source>
        <strain evidence="2">SL10</strain>
    </source>
</reference>
<accession>A0A0E0HQK4</accession>
<organism evidence="2">
    <name type="scientific">Oryza nivara</name>
    <name type="common">Indian wild rice</name>
    <name type="synonym">Oryza sativa f. spontanea</name>
    <dbReference type="NCBI Taxonomy" id="4536"/>
    <lineage>
        <taxon>Eukaryota</taxon>
        <taxon>Viridiplantae</taxon>
        <taxon>Streptophyta</taxon>
        <taxon>Embryophyta</taxon>
        <taxon>Tracheophyta</taxon>
        <taxon>Spermatophyta</taxon>
        <taxon>Magnoliopsida</taxon>
        <taxon>Liliopsida</taxon>
        <taxon>Poales</taxon>
        <taxon>Poaceae</taxon>
        <taxon>BOP clade</taxon>
        <taxon>Oryzoideae</taxon>
        <taxon>Oryzeae</taxon>
        <taxon>Oryzinae</taxon>
        <taxon>Oryza</taxon>
    </lineage>
</organism>